<dbReference type="PROSITE" id="PS00022">
    <property type="entry name" value="EGF_1"/>
    <property type="match status" value="2"/>
</dbReference>
<keyword evidence="1" id="KW-1015">Disulfide bond</keyword>
<name>A0A8R1E484_CAEJA</name>
<dbReference type="AlphaFoldDB" id="A0A8R1E484"/>
<accession>A0A8R1E484</accession>
<feature type="disulfide bond" evidence="1">
    <location>
        <begin position="604"/>
        <end position="613"/>
    </location>
</feature>
<protein>
    <submittedName>
        <fullName evidence="3">EGF-like domain-containing protein</fullName>
    </submittedName>
</protein>
<organism evidence="3 4">
    <name type="scientific">Caenorhabditis japonica</name>
    <dbReference type="NCBI Taxonomy" id="281687"/>
    <lineage>
        <taxon>Eukaryota</taxon>
        <taxon>Metazoa</taxon>
        <taxon>Ecdysozoa</taxon>
        <taxon>Nematoda</taxon>
        <taxon>Chromadorea</taxon>
        <taxon>Rhabditida</taxon>
        <taxon>Rhabditina</taxon>
        <taxon>Rhabditomorpha</taxon>
        <taxon>Rhabditoidea</taxon>
        <taxon>Rhabditidae</taxon>
        <taxon>Peloderinae</taxon>
        <taxon>Caenorhabditis</taxon>
    </lineage>
</organism>
<dbReference type="InterPro" id="IPR053295">
    <property type="entry name" value="Innate_immunity_reg"/>
</dbReference>
<evidence type="ECO:0000259" key="2">
    <source>
        <dbReference type="PROSITE" id="PS50026"/>
    </source>
</evidence>
<dbReference type="EnsemblMetazoa" id="CJA20541a.1">
    <property type="protein sequence ID" value="CJA20541a.1"/>
    <property type="gene ID" value="WBGene00176113"/>
</dbReference>
<keyword evidence="1" id="KW-0245">EGF-like domain</keyword>
<proteinExistence type="predicted"/>
<reference evidence="3" key="2">
    <citation type="submission" date="2022-06" db="UniProtKB">
        <authorList>
            <consortium name="EnsemblMetazoa"/>
        </authorList>
    </citation>
    <scope>IDENTIFICATION</scope>
    <source>
        <strain evidence="3">DF5081</strain>
    </source>
</reference>
<comment type="caution">
    <text evidence="1">Lacks conserved residue(s) required for the propagation of feature annotation.</text>
</comment>
<feature type="domain" description="EGF-like" evidence="2">
    <location>
        <begin position="575"/>
        <end position="614"/>
    </location>
</feature>
<dbReference type="PANTHER" id="PTHR47324">
    <property type="entry name" value="PROTEIN IRG-7-RELATED"/>
    <property type="match status" value="1"/>
</dbReference>
<evidence type="ECO:0000256" key="1">
    <source>
        <dbReference type="PROSITE-ProRule" id="PRU00076"/>
    </source>
</evidence>
<sequence>MKTIIGPDFEDFLVYDYKIHGLSTAVFHARLTLISSPSISRQDIIDKIDATGDVQIYFLRKYEIEVQGESLPRYRVLQADVTSCQNGGILLPNATCSCMPYYSGANCEVVSCRNNGVGENGRCICPPGLYSSHCEARSCITKVDSVVDFSTQSLILVINTRSSMAFDLSSIIENIPILVTDYANRGIQLSSFIVTIYRYSGTVHFMETSTFTASDQLIDYLHSVTVSATTDNQPHLDAIAAAQSTSILMRPKSSVYVFADSANNVGPIPSTSLSNTNESLVVQQTLSWRNKIILVLSQWSSSPINSNGNTFDVLRRVVTAVHGDLLIVDKTELNEVIGHLLYYSIGGQNTFVQYYSNLIKTIPILSDHSTDTSYVLLSVENGVSPPFVQDKNGNVLKPISLGSRFALYSIQNSVSDSITIVGDTIPVHSTRVWFASQDDVLISYSEDDTVDNNYAHTFNGFNQRPSLYSSFASTTGLVVSRLDSFNSTTILAADASQAKPATCIFPYQLNAVTSCTPGPFVHNVEITANNGKLYRAVPGYCFSPDTHTAAPWSCLNNGTRAGTTSCNCGANSNWQGQHCEVPKCQNGGTVDKFPNGGGRGYCVCPFGVTGSFCEIMTCSSTSSDTFQSYNRSFAIVIQNTLSTNQALAGLNSGLRSMLNFGQSTDFEDFVLTTYKTRLVQGVPTPDVSSTKFSSASAFLNSTTEENLAYS</sequence>
<dbReference type="Gene3D" id="2.10.25.10">
    <property type="entry name" value="Laminin"/>
    <property type="match status" value="2"/>
</dbReference>
<evidence type="ECO:0000313" key="3">
    <source>
        <dbReference type="EnsemblMetazoa" id="CJA20541a.1"/>
    </source>
</evidence>
<dbReference type="PANTHER" id="PTHR47324:SF3">
    <property type="entry name" value="EGF-LIKE DOMAIN-CONTAINING PROTEIN"/>
    <property type="match status" value="1"/>
</dbReference>
<dbReference type="PROSITE" id="PS50026">
    <property type="entry name" value="EGF_3"/>
    <property type="match status" value="1"/>
</dbReference>
<keyword evidence="4" id="KW-1185">Reference proteome</keyword>
<dbReference type="Proteomes" id="UP000005237">
    <property type="component" value="Unassembled WGS sequence"/>
</dbReference>
<evidence type="ECO:0000313" key="4">
    <source>
        <dbReference type="Proteomes" id="UP000005237"/>
    </source>
</evidence>
<dbReference type="InterPro" id="IPR000742">
    <property type="entry name" value="EGF"/>
</dbReference>
<reference evidence="4" key="1">
    <citation type="submission" date="2010-08" db="EMBL/GenBank/DDBJ databases">
        <authorList>
            <consortium name="Caenorhabditis japonica Sequencing Consortium"/>
            <person name="Wilson R.K."/>
        </authorList>
    </citation>
    <scope>NUCLEOTIDE SEQUENCE [LARGE SCALE GENOMIC DNA]</scope>
    <source>
        <strain evidence="4">DF5081</strain>
    </source>
</reference>